<evidence type="ECO:0000313" key="8">
    <source>
        <dbReference type="Proteomes" id="UP001055167"/>
    </source>
</evidence>
<organism evidence="7 8">
    <name type="scientific">Methylobacterium crusticola</name>
    <dbReference type="NCBI Taxonomy" id="1697972"/>
    <lineage>
        <taxon>Bacteria</taxon>
        <taxon>Pseudomonadati</taxon>
        <taxon>Pseudomonadota</taxon>
        <taxon>Alphaproteobacteria</taxon>
        <taxon>Hyphomicrobiales</taxon>
        <taxon>Methylobacteriaceae</taxon>
        <taxon>Methylobacterium</taxon>
    </lineage>
</organism>
<feature type="transmembrane region" description="Helical" evidence="6">
    <location>
        <begin position="369"/>
        <end position="392"/>
    </location>
</feature>
<dbReference type="InterPro" id="IPR050833">
    <property type="entry name" value="Poly_Biosynth_Transport"/>
</dbReference>
<comment type="subcellular location">
    <subcellularLocation>
        <location evidence="1">Cell membrane</location>
        <topology evidence="1">Multi-pass membrane protein</topology>
    </subcellularLocation>
</comment>
<protein>
    <recommendedName>
        <fullName evidence="9">Polysaccharide biosynthesis protein</fullName>
    </recommendedName>
</protein>
<dbReference type="Proteomes" id="UP001055167">
    <property type="component" value="Unassembled WGS sequence"/>
</dbReference>
<feature type="transmembrane region" description="Helical" evidence="6">
    <location>
        <begin position="302"/>
        <end position="326"/>
    </location>
</feature>
<evidence type="ECO:0000256" key="6">
    <source>
        <dbReference type="SAM" id="Phobius"/>
    </source>
</evidence>
<dbReference type="RefSeq" id="WP_128564598.1">
    <property type="nucleotide sequence ID" value="NZ_BPQH01000017.1"/>
</dbReference>
<accession>A0ABQ4R5Y9</accession>
<evidence type="ECO:0000256" key="2">
    <source>
        <dbReference type="ARBA" id="ARBA00022475"/>
    </source>
</evidence>
<feature type="transmembrane region" description="Helical" evidence="6">
    <location>
        <begin position="164"/>
        <end position="181"/>
    </location>
</feature>
<dbReference type="Pfam" id="PF01943">
    <property type="entry name" value="Polysacc_synt"/>
    <property type="match status" value="1"/>
</dbReference>
<keyword evidence="8" id="KW-1185">Reference proteome</keyword>
<keyword evidence="4 6" id="KW-1133">Transmembrane helix</keyword>
<dbReference type="PANTHER" id="PTHR30250:SF11">
    <property type="entry name" value="O-ANTIGEN TRANSPORTER-RELATED"/>
    <property type="match status" value="1"/>
</dbReference>
<name>A0ABQ4R5Y9_9HYPH</name>
<feature type="transmembrane region" description="Helical" evidence="6">
    <location>
        <begin position="12"/>
        <end position="35"/>
    </location>
</feature>
<feature type="transmembrane region" description="Helical" evidence="6">
    <location>
        <begin position="453"/>
        <end position="474"/>
    </location>
</feature>
<keyword evidence="2" id="KW-1003">Cell membrane</keyword>
<keyword evidence="3 6" id="KW-0812">Transmembrane</keyword>
<reference evidence="7" key="1">
    <citation type="journal article" date="2021" name="Front. Microbiol.">
        <title>Comprehensive Comparative Genomics and Phenotyping of Methylobacterium Species.</title>
        <authorList>
            <person name="Alessa O."/>
            <person name="Ogura Y."/>
            <person name="Fujitani Y."/>
            <person name="Takami H."/>
            <person name="Hayashi T."/>
            <person name="Sahin N."/>
            <person name="Tani A."/>
        </authorList>
    </citation>
    <scope>NUCLEOTIDE SEQUENCE</scope>
    <source>
        <strain evidence="7">KCTC 52305</strain>
    </source>
</reference>
<evidence type="ECO:0000256" key="5">
    <source>
        <dbReference type="ARBA" id="ARBA00023136"/>
    </source>
</evidence>
<dbReference type="PANTHER" id="PTHR30250">
    <property type="entry name" value="PST FAMILY PREDICTED COLANIC ACID TRANSPORTER"/>
    <property type="match status" value="1"/>
</dbReference>
<reference evidence="7" key="2">
    <citation type="submission" date="2021-08" db="EMBL/GenBank/DDBJ databases">
        <authorList>
            <person name="Tani A."/>
            <person name="Ola A."/>
            <person name="Ogura Y."/>
            <person name="Katsura K."/>
            <person name="Hayashi T."/>
        </authorList>
    </citation>
    <scope>NUCLEOTIDE SEQUENCE</scope>
    <source>
        <strain evidence="7">KCTC 52305</strain>
    </source>
</reference>
<keyword evidence="5 6" id="KW-0472">Membrane</keyword>
<gene>
    <name evidence="7" type="ORF">OPKNFCMD_4939</name>
</gene>
<feature type="transmembrane region" description="Helical" evidence="6">
    <location>
        <begin position="187"/>
        <end position="204"/>
    </location>
</feature>
<evidence type="ECO:0000256" key="1">
    <source>
        <dbReference type="ARBA" id="ARBA00004651"/>
    </source>
</evidence>
<feature type="transmembrane region" description="Helical" evidence="6">
    <location>
        <begin position="429"/>
        <end position="447"/>
    </location>
</feature>
<evidence type="ECO:0000256" key="4">
    <source>
        <dbReference type="ARBA" id="ARBA00022989"/>
    </source>
</evidence>
<sequence>MAGTLVRKSLINAIAGVAVTVAGFASSILVARLLGVEGSGVVGFAVWAITMSVMVADLGIPGSLTRFLPELRARSTLDADGLSAALLRPYVLVSACVAGGFFAYAAWLAVAHPAGDAWQIGPGSFRSSPLFWLLCGLACLSQSLASFVNSYLRGVQDFAALARLALLSAGVQIVATGVGVVTFGAGGAIASSVIGSAVVMVAIVRLPRAGSAVSPALRDRVRRYALESWVSHLVTAFLWSRMEVIFLERSFGSHAVGLFTVSLTLSNLATQGPLLLTGALLSHLSEHSGADHAERRQNLYPASVRLLALIVFPLCLGTAGIMPLLLPLLFGPAFDSAITAATILVGSASLVTIATIAYSYLFAMERTRFILGSGLVGAILSIVAGLTVVPAAGLLGAAGSRAVIQTLVSATIVCYAWRALGCVLPAADLARMFLAALLCAVAARMVATVSSGVPGLVLAIVMGALVYAAALRVLKPLPTADLHRMREALRSLPVPLRSAALASLRVIAPA</sequence>
<feature type="transmembrane region" description="Helical" evidence="6">
    <location>
        <begin position="130"/>
        <end position="152"/>
    </location>
</feature>
<dbReference type="EMBL" id="BPQH01000017">
    <property type="protein sequence ID" value="GJD52177.1"/>
    <property type="molecule type" value="Genomic_DNA"/>
</dbReference>
<evidence type="ECO:0000313" key="7">
    <source>
        <dbReference type="EMBL" id="GJD52177.1"/>
    </source>
</evidence>
<feature type="transmembrane region" description="Helical" evidence="6">
    <location>
        <begin position="338"/>
        <end position="362"/>
    </location>
</feature>
<feature type="transmembrane region" description="Helical" evidence="6">
    <location>
        <begin position="398"/>
        <end position="417"/>
    </location>
</feature>
<feature type="transmembrane region" description="Helical" evidence="6">
    <location>
        <begin position="41"/>
        <end position="64"/>
    </location>
</feature>
<feature type="transmembrane region" description="Helical" evidence="6">
    <location>
        <begin position="85"/>
        <end position="110"/>
    </location>
</feature>
<evidence type="ECO:0000256" key="3">
    <source>
        <dbReference type="ARBA" id="ARBA00022692"/>
    </source>
</evidence>
<evidence type="ECO:0008006" key="9">
    <source>
        <dbReference type="Google" id="ProtNLM"/>
    </source>
</evidence>
<proteinExistence type="predicted"/>
<dbReference type="InterPro" id="IPR002797">
    <property type="entry name" value="Polysacc_synth"/>
</dbReference>
<comment type="caution">
    <text evidence="7">The sequence shown here is derived from an EMBL/GenBank/DDBJ whole genome shotgun (WGS) entry which is preliminary data.</text>
</comment>